<dbReference type="Proteomes" id="UP000831701">
    <property type="component" value="Chromosome 3"/>
</dbReference>
<organism evidence="1 2">
    <name type="scientific">Scortum barcoo</name>
    <name type="common">barcoo grunter</name>
    <dbReference type="NCBI Taxonomy" id="214431"/>
    <lineage>
        <taxon>Eukaryota</taxon>
        <taxon>Metazoa</taxon>
        <taxon>Chordata</taxon>
        <taxon>Craniata</taxon>
        <taxon>Vertebrata</taxon>
        <taxon>Euteleostomi</taxon>
        <taxon>Actinopterygii</taxon>
        <taxon>Neopterygii</taxon>
        <taxon>Teleostei</taxon>
        <taxon>Neoteleostei</taxon>
        <taxon>Acanthomorphata</taxon>
        <taxon>Eupercaria</taxon>
        <taxon>Centrarchiformes</taxon>
        <taxon>Terapontoidei</taxon>
        <taxon>Terapontidae</taxon>
        <taxon>Scortum</taxon>
    </lineage>
</organism>
<dbReference type="EMBL" id="CM041533">
    <property type="protein sequence ID" value="KAI3375269.1"/>
    <property type="molecule type" value="Genomic_DNA"/>
</dbReference>
<keyword evidence="2" id="KW-1185">Reference proteome</keyword>
<proteinExistence type="predicted"/>
<evidence type="ECO:0000313" key="2">
    <source>
        <dbReference type="Proteomes" id="UP000831701"/>
    </source>
</evidence>
<sequence>MLSTAFVWQDIASKLNPTKDDRKFQSSAKEMCSACLTPVYPMEKMVANKLILHNNCFCCKHCKKKLSIHNYSSLYGEFYCISHYQQLFKRKGNYDEGFGHKQHKDHWLQKNKGTDEPDAVSSPKLTKSGLNTSDGSKVQQSPAGLFVTKSSAREPGHIGGADVRGKLNMSWPPERKIAGVNPSPQTYVKNRISDKASIYSMGFSEHQKSDKHQLKINHSEQRDKAMVNTVSSSFISGVKEQPKTTGYYSAEKLPSEKTKPKAGHFQDSTSPAVHSFSSYSLGRGVDIAKQKPEQKNVAPALKPNYSPSPNRKDTNLNKARKSVWFAPDVDVAQHDVSSQLTMGAKEEGHSEQLSDHTKQSQVNKSNDIKDVSDKNNSEHLLFESSEEQSQSELSLVIPSTTLSQESDVKMENRQEIPQTDVMVLNGAIDKGEELLDALSFTEVFNTTEEVVKHQEPAVITNVISRNSVNLCESENPSAQHSPGEDLSGEEARLESSKNPFGKTDSANDQDNGGCQKEPITRTNNLKGSTKQAEKPKVRLGSWSKGKSPLSKLFTSGGNDKANKIEPKDAKKPDGKPSGGLLGRLFQSSSEKAEDATIASAQDERNFKTHGDDKKSEDVKEATTKEMQKEVEMSQVPPQGQESVENENEEPHSAEPTTLDLKKNEAVKSTEPSDLFKTSTTDELTAPEQTDINPNEDHVSILQSCESADLSVIDPVIADFPINVQSVSHASEESINHLIEKTDDGVPFNDSTFGDHVSSAPVDSSTIQVNVDQSAQKPTELLDAPDVGGTNLCDGALLELNQHPQDSLNLFSLLDSQEISASTPGDTLSSSLSGTALSEAAPADAFPFLDSQPTLAENEMMLGIGDQLSVSEMTSVEQSKGQSSSPFHTSSQAREKDTDIFSSNNVLLSQPVPVNMPDQEGADASTKQLSAFPEDIFKISDIPTGADVFSVQPSAPGTSNSLSDLLGTDTFSTPASTAPTDLFADDIFASEPQLLPVSEPSGVNLFVDSLLVSDNNSTEQTGENTATNSSWMDDLLG</sequence>
<protein>
    <submittedName>
        <fullName evidence="1">Uncharacterized protein</fullName>
    </submittedName>
</protein>
<accession>A0ACB8X5K7</accession>
<reference evidence="1" key="1">
    <citation type="submission" date="2022-04" db="EMBL/GenBank/DDBJ databases">
        <title>Jade perch genome.</title>
        <authorList>
            <person name="Chao B."/>
        </authorList>
    </citation>
    <scope>NUCLEOTIDE SEQUENCE</scope>
    <source>
        <strain evidence="1">CB-2022</strain>
    </source>
</reference>
<name>A0ACB8X5K7_9TELE</name>
<gene>
    <name evidence="1" type="ORF">L3Q82_021772</name>
</gene>
<comment type="caution">
    <text evidence="1">The sequence shown here is derived from an EMBL/GenBank/DDBJ whole genome shotgun (WGS) entry which is preliminary data.</text>
</comment>
<evidence type="ECO:0000313" key="1">
    <source>
        <dbReference type="EMBL" id="KAI3375269.1"/>
    </source>
</evidence>